<proteinExistence type="predicted"/>
<organism evidence="2 3">
    <name type="scientific">Chenopodium quinoa</name>
    <name type="common">Quinoa</name>
    <dbReference type="NCBI Taxonomy" id="63459"/>
    <lineage>
        <taxon>Eukaryota</taxon>
        <taxon>Viridiplantae</taxon>
        <taxon>Streptophyta</taxon>
        <taxon>Embryophyta</taxon>
        <taxon>Tracheophyta</taxon>
        <taxon>Spermatophyta</taxon>
        <taxon>Magnoliopsida</taxon>
        <taxon>eudicotyledons</taxon>
        <taxon>Gunneridae</taxon>
        <taxon>Pentapetalae</taxon>
        <taxon>Caryophyllales</taxon>
        <taxon>Chenopodiaceae</taxon>
        <taxon>Chenopodioideae</taxon>
        <taxon>Atripliceae</taxon>
        <taxon>Chenopodium</taxon>
    </lineage>
</organism>
<sequence length="557" mass="65064">MLHAERINCITHRIKKNQSSVSASESQLFYETQRLIEDPRVQRAIDEIVKIYDDLRDVYNVFLSTWEEQHKNSEANPDYDGDNQEDADDTSNFVHNVIILDDENEDSEKEEEKKEDKKEEEKDENKEEKRKMRSEQLVTFEHPIAIPRGDMIPLAPTVPNQLINSSIVQAWSFLMNKSRLTARPSCFFFGINHNRPLKISLASQKTSQEDKDRSPKSVLAELSQAWLDWLQLCNAKHQFMEVDLVEEMSELMNKLEHPKAEDDIMSYEFENVSFIWKSTKQTLDCGVFYINSNRDAIVDKVLKFKVSKKLDVDAEFSELKEMIYVSDFLKENKDYVETMSLQFDQVIDYVTINDYNLVNKSFNCLFESEWEKGSDPTSKDMGRMDKNSSIGLGAAKCVFFPLKKEDHYIIVVINFRNETVDELDNTEYEDTEEWESIKSKSNSKIFEEKKASKGKRKAELQCQINRTSIPESKEDNYSRSYLLLHMKAYDGVNGLGLGSIKHEFERLKHHHITTLLLILLNEENQMQTKLLANVEEWELRKNKEAEETKSKKGKNKE</sequence>
<feature type="compositionally biased region" description="Acidic residues" evidence="1">
    <location>
        <begin position="100"/>
        <end position="109"/>
    </location>
</feature>
<name>A0A803N5Q4_CHEQI</name>
<accession>A0A803N5Q4</accession>
<protein>
    <recommendedName>
        <fullName evidence="4">Ubiquitin-like protease family profile domain-containing protein</fullName>
    </recommendedName>
</protein>
<dbReference type="EnsemblPlants" id="AUR62040927-RA">
    <property type="protein sequence ID" value="AUR62040927-RA:cds"/>
    <property type="gene ID" value="AUR62040927"/>
</dbReference>
<feature type="region of interest" description="Disordered" evidence="1">
    <location>
        <begin position="99"/>
        <end position="134"/>
    </location>
</feature>
<reference evidence="2" key="1">
    <citation type="journal article" date="2017" name="Nature">
        <title>The genome of Chenopodium quinoa.</title>
        <authorList>
            <person name="Jarvis D.E."/>
            <person name="Ho Y.S."/>
            <person name="Lightfoot D.J."/>
            <person name="Schmoeckel S.M."/>
            <person name="Li B."/>
            <person name="Borm T.J.A."/>
            <person name="Ohyanagi H."/>
            <person name="Mineta K."/>
            <person name="Michell C.T."/>
            <person name="Saber N."/>
            <person name="Kharbatia N.M."/>
            <person name="Rupper R.R."/>
            <person name="Sharp A.R."/>
            <person name="Dally N."/>
            <person name="Boughton B.A."/>
            <person name="Woo Y.H."/>
            <person name="Gao G."/>
            <person name="Schijlen E.G.W.M."/>
            <person name="Guo X."/>
            <person name="Momin A.A."/>
            <person name="Negrao S."/>
            <person name="Al-Babili S."/>
            <person name="Gehring C."/>
            <person name="Roessner U."/>
            <person name="Jung C."/>
            <person name="Murphy K."/>
            <person name="Arold S.T."/>
            <person name="Gojobori T."/>
            <person name="van der Linden C.G."/>
            <person name="van Loo E.N."/>
            <person name="Jellen E.N."/>
            <person name="Maughan P.J."/>
            <person name="Tester M."/>
        </authorList>
    </citation>
    <scope>NUCLEOTIDE SEQUENCE [LARGE SCALE GENOMIC DNA]</scope>
    <source>
        <strain evidence="2">cv. PI 614886</strain>
    </source>
</reference>
<keyword evidence="3" id="KW-1185">Reference proteome</keyword>
<evidence type="ECO:0000313" key="2">
    <source>
        <dbReference type="EnsemblPlants" id="AUR62040927-RA:cds"/>
    </source>
</evidence>
<evidence type="ECO:0000256" key="1">
    <source>
        <dbReference type="SAM" id="MobiDB-lite"/>
    </source>
</evidence>
<feature type="compositionally biased region" description="Basic and acidic residues" evidence="1">
    <location>
        <begin position="110"/>
        <end position="134"/>
    </location>
</feature>
<evidence type="ECO:0008006" key="4">
    <source>
        <dbReference type="Google" id="ProtNLM"/>
    </source>
</evidence>
<dbReference type="Proteomes" id="UP000596660">
    <property type="component" value="Unplaced"/>
</dbReference>
<dbReference type="Gene3D" id="3.30.310.130">
    <property type="entry name" value="Ubiquitin-related"/>
    <property type="match status" value="1"/>
</dbReference>
<evidence type="ECO:0000313" key="3">
    <source>
        <dbReference type="Proteomes" id="UP000596660"/>
    </source>
</evidence>
<reference evidence="2" key="2">
    <citation type="submission" date="2021-03" db="UniProtKB">
        <authorList>
            <consortium name="EnsemblPlants"/>
        </authorList>
    </citation>
    <scope>IDENTIFICATION</scope>
</reference>
<dbReference type="Gramene" id="AUR62040927-RA">
    <property type="protein sequence ID" value="AUR62040927-RA:cds"/>
    <property type="gene ID" value="AUR62040927"/>
</dbReference>
<dbReference type="AlphaFoldDB" id="A0A803N5Q4"/>